<evidence type="ECO:0000313" key="2">
    <source>
        <dbReference type="Proteomes" id="UP000248806"/>
    </source>
</evidence>
<accession>A0A326U4F4</accession>
<keyword evidence="2" id="KW-1185">Reference proteome</keyword>
<evidence type="ECO:0000313" key="1">
    <source>
        <dbReference type="EMBL" id="PZW26607.1"/>
    </source>
</evidence>
<organism evidence="1 2">
    <name type="scientific">Thermosporothrix hazakensis</name>
    <dbReference type="NCBI Taxonomy" id="644383"/>
    <lineage>
        <taxon>Bacteria</taxon>
        <taxon>Bacillati</taxon>
        <taxon>Chloroflexota</taxon>
        <taxon>Ktedonobacteria</taxon>
        <taxon>Ktedonobacterales</taxon>
        <taxon>Thermosporotrichaceae</taxon>
        <taxon>Thermosporothrix</taxon>
    </lineage>
</organism>
<gene>
    <name evidence="1" type="ORF">EI42_03759</name>
</gene>
<reference evidence="1 2" key="1">
    <citation type="submission" date="2018-06" db="EMBL/GenBank/DDBJ databases">
        <title>Genomic Encyclopedia of Archaeal and Bacterial Type Strains, Phase II (KMG-II): from individual species to whole genera.</title>
        <authorList>
            <person name="Goeker M."/>
        </authorList>
    </citation>
    <scope>NUCLEOTIDE SEQUENCE [LARGE SCALE GENOMIC DNA]</scope>
    <source>
        <strain evidence="1 2">ATCC BAA-1881</strain>
    </source>
</reference>
<proteinExistence type="predicted"/>
<dbReference type="EMBL" id="QKUF01000014">
    <property type="protein sequence ID" value="PZW26607.1"/>
    <property type="molecule type" value="Genomic_DNA"/>
</dbReference>
<dbReference type="Proteomes" id="UP000248806">
    <property type="component" value="Unassembled WGS sequence"/>
</dbReference>
<protein>
    <submittedName>
        <fullName evidence="1">Uncharacterized protein</fullName>
    </submittedName>
</protein>
<name>A0A326U4F4_THEHA</name>
<sequence length="151" mass="17733">MKARYIPFSLLLAVFHVRECVRELVGTETHSFLLGIRRHLARMLLICKRVRRSIWSYQYNILKCVIVPILSCAYALPPLASAKPPLARRGFFCRREKRAQEESLQRGGLPLRFYSFEGEEFTCLVFRGLFPREPRYGRQRLYGMPSHRVLS</sequence>
<dbReference type="AlphaFoldDB" id="A0A326U4F4"/>
<comment type="caution">
    <text evidence="1">The sequence shown here is derived from an EMBL/GenBank/DDBJ whole genome shotgun (WGS) entry which is preliminary data.</text>
</comment>